<evidence type="ECO:0000256" key="9">
    <source>
        <dbReference type="ARBA" id="ARBA00023136"/>
    </source>
</evidence>
<evidence type="ECO:0000256" key="5">
    <source>
        <dbReference type="ARBA" id="ARBA00022692"/>
    </source>
</evidence>
<evidence type="ECO:0000256" key="1">
    <source>
        <dbReference type="ARBA" id="ARBA00001971"/>
    </source>
</evidence>
<evidence type="ECO:0008006" key="13">
    <source>
        <dbReference type="Google" id="ProtNLM"/>
    </source>
</evidence>
<comment type="subcellular location">
    <subcellularLocation>
        <location evidence="3">Membrane</location>
    </subcellularLocation>
</comment>
<evidence type="ECO:0000256" key="2">
    <source>
        <dbReference type="ARBA" id="ARBA00004050"/>
    </source>
</evidence>
<keyword evidence="5 10" id="KW-0812">Transmembrane</keyword>
<dbReference type="GO" id="GO:0046872">
    <property type="term" value="F:metal ion binding"/>
    <property type="evidence" value="ECO:0007669"/>
    <property type="project" value="UniProtKB-KW"/>
</dbReference>
<dbReference type="AlphaFoldDB" id="A0A446C6X7"/>
<sequence>MEARLFALQRLTAMVMAPFVFVHVGLVIYAVRGGLTAGEILSRTQGNWLWIAFYGLFVLSVSIHVPIGVRNILIEWLRTGRTAASAIGLVFGAALLILGMRAVAAVGGLAS</sequence>
<feature type="transmembrane region" description="Helical" evidence="10">
    <location>
        <begin position="51"/>
        <end position="74"/>
    </location>
</feature>
<keyword evidence="12" id="KW-1185">Reference proteome</keyword>
<dbReference type="Gene3D" id="1.20.1300.10">
    <property type="entry name" value="Fumarate reductase/succinate dehydrogenase, transmembrane subunit"/>
    <property type="match status" value="1"/>
</dbReference>
<dbReference type="RefSeq" id="WP_129526533.1">
    <property type="nucleotide sequence ID" value="NZ_UFQB01000004.1"/>
</dbReference>
<dbReference type="OrthoDB" id="8779376at2"/>
<evidence type="ECO:0000256" key="8">
    <source>
        <dbReference type="ARBA" id="ARBA00023004"/>
    </source>
</evidence>
<evidence type="ECO:0000256" key="6">
    <source>
        <dbReference type="ARBA" id="ARBA00022723"/>
    </source>
</evidence>
<evidence type="ECO:0000256" key="10">
    <source>
        <dbReference type="SAM" id="Phobius"/>
    </source>
</evidence>
<keyword evidence="8" id="KW-0408">Iron</keyword>
<evidence type="ECO:0000313" key="11">
    <source>
        <dbReference type="EMBL" id="SSW63649.1"/>
    </source>
</evidence>
<keyword evidence="9 10" id="KW-0472">Membrane</keyword>
<dbReference type="SUPFAM" id="SSF81343">
    <property type="entry name" value="Fumarate reductase respiratory complex transmembrane subunits"/>
    <property type="match status" value="1"/>
</dbReference>
<name>A0A446C6X7_9BURK</name>
<comment type="cofactor">
    <cofactor evidence="1">
        <name>heme</name>
        <dbReference type="ChEBI" id="CHEBI:30413"/>
    </cofactor>
</comment>
<reference evidence="11 12" key="1">
    <citation type="submission" date="2018-07" db="EMBL/GenBank/DDBJ databases">
        <authorList>
            <person name="Peeters C."/>
        </authorList>
    </citation>
    <scope>NUCLEOTIDE SEQUENCE [LARGE SCALE GENOMIC DNA]</scope>
    <source>
        <strain evidence="11 12">LMG 3411</strain>
    </source>
</reference>
<keyword evidence="6" id="KW-0479">Metal-binding</keyword>
<organism evidence="11 12">
    <name type="scientific">Achromobacter agilis</name>
    <dbReference type="NCBI Taxonomy" id="1353888"/>
    <lineage>
        <taxon>Bacteria</taxon>
        <taxon>Pseudomonadati</taxon>
        <taxon>Pseudomonadota</taxon>
        <taxon>Betaproteobacteria</taxon>
        <taxon>Burkholderiales</taxon>
        <taxon>Alcaligenaceae</taxon>
        <taxon>Achromobacter</taxon>
    </lineage>
</organism>
<proteinExistence type="predicted"/>
<dbReference type="GO" id="GO:0016020">
    <property type="term" value="C:membrane"/>
    <property type="evidence" value="ECO:0007669"/>
    <property type="project" value="UniProtKB-SubCell"/>
</dbReference>
<gene>
    <name evidence="11" type="ORF">AGI3411_01248</name>
</gene>
<accession>A0A446C6X7</accession>
<dbReference type="InterPro" id="IPR000701">
    <property type="entry name" value="SuccDH_FuR_B_TM-su"/>
</dbReference>
<evidence type="ECO:0000313" key="12">
    <source>
        <dbReference type="Proteomes" id="UP000289184"/>
    </source>
</evidence>
<dbReference type="InterPro" id="IPR034804">
    <property type="entry name" value="SQR/QFR_C/D"/>
</dbReference>
<keyword evidence="4" id="KW-0349">Heme</keyword>
<comment type="function">
    <text evidence="2">Membrane-anchoring subunit of succinate dehydrogenase (SDH).</text>
</comment>
<dbReference type="Proteomes" id="UP000289184">
    <property type="component" value="Unassembled WGS sequence"/>
</dbReference>
<dbReference type="EMBL" id="UFQB01000004">
    <property type="protein sequence ID" value="SSW63649.1"/>
    <property type="molecule type" value="Genomic_DNA"/>
</dbReference>
<evidence type="ECO:0000256" key="3">
    <source>
        <dbReference type="ARBA" id="ARBA00004370"/>
    </source>
</evidence>
<evidence type="ECO:0000256" key="4">
    <source>
        <dbReference type="ARBA" id="ARBA00022617"/>
    </source>
</evidence>
<keyword evidence="7 10" id="KW-1133">Transmembrane helix</keyword>
<feature type="transmembrane region" description="Helical" evidence="10">
    <location>
        <begin position="12"/>
        <end position="31"/>
    </location>
</feature>
<protein>
    <recommendedName>
        <fullName evidence="13">Succinate dehydrogenase</fullName>
    </recommendedName>
</protein>
<evidence type="ECO:0000256" key="7">
    <source>
        <dbReference type="ARBA" id="ARBA00022989"/>
    </source>
</evidence>
<feature type="transmembrane region" description="Helical" evidence="10">
    <location>
        <begin position="86"/>
        <end position="110"/>
    </location>
</feature>
<dbReference type="Pfam" id="PF01127">
    <property type="entry name" value="Sdh_cyt"/>
    <property type="match status" value="1"/>
</dbReference>